<keyword evidence="2" id="KW-1185">Reference proteome</keyword>
<dbReference type="PIRSF" id="PIRSF029730">
    <property type="entry name" value="UCP029730"/>
    <property type="match status" value="1"/>
</dbReference>
<dbReference type="InterPro" id="IPR007709">
    <property type="entry name" value="N-FG_amidohydro"/>
</dbReference>
<protein>
    <submittedName>
        <fullName evidence="1">N-formylglutamate amidohydrolase</fullName>
    </submittedName>
</protein>
<dbReference type="InterPro" id="IPR011227">
    <property type="entry name" value="UCP029730"/>
</dbReference>
<organism evidence="1 2">
    <name type="scientific">Caulobacter segnis</name>
    <dbReference type="NCBI Taxonomy" id="88688"/>
    <lineage>
        <taxon>Bacteria</taxon>
        <taxon>Pseudomonadati</taxon>
        <taxon>Pseudomonadota</taxon>
        <taxon>Alphaproteobacteria</taxon>
        <taxon>Caulobacterales</taxon>
        <taxon>Caulobacteraceae</taxon>
        <taxon>Caulobacter</taxon>
    </lineage>
</organism>
<gene>
    <name evidence="1" type="ORF">MZV50_16350</name>
</gene>
<dbReference type="Proteomes" id="UP001057520">
    <property type="component" value="Chromosome"/>
</dbReference>
<dbReference type="EMBL" id="CP096040">
    <property type="protein sequence ID" value="USQ94172.1"/>
    <property type="molecule type" value="Genomic_DNA"/>
</dbReference>
<sequence>MDSGATSSRLLVAGDPDPVLVLNAGAPSAFVLLGDHAGRQIPRRLDQLGLTKAALERHIAWDIGIAGLGARLSVLLDAPFIRQVYSRLVIDCNRFPGAEGSVPEVSDAIQVPGNRSLSPQAIAARIAEIYQPYQDAIGKVLDARAGQRTVVVALHSFTPSMQGQGRPWRLGVLHRNDSAFSSAILARLQADLGEALVGDNAPYAMDETDNTIPLHADPRGLDYLELEVRQDLLAGDAAQEAMARWLVPHLHAALDATNMSE</sequence>
<evidence type="ECO:0000313" key="2">
    <source>
        <dbReference type="Proteomes" id="UP001057520"/>
    </source>
</evidence>
<accession>A0ABY4ZMZ7</accession>
<dbReference type="Gene3D" id="3.40.630.40">
    <property type="entry name" value="Zn-dependent exopeptidases"/>
    <property type="match status" value="1"/>
</dbReference>
<reference evidence="1 2" key="1">
    <citation type="submission" date="2022-04" db="EMBL/GenBank/DDBJ databases">
        <title>Genome sequence of soybean root-associated Caulobacter segnis RL271.</title>
        <authorList>
            <person name="Longley R."/>
            <person name="Bonito G."/>
            <person name="Trigodet F."/>
            <person name="Crosson S."/>
            <person name="Fiebig A."/>
        </authorList>
    </citation>
    <scope>NUCLEOTIDE SEQUENCE [LARGE SCALE GENOMIC DNA]</scope>
    <source>
        <strain evidence="1 2">RL271</strain>
    </source>
</reference>
<dbReference type="Pfam" id="PF05013">
    <property type="entry name" value="FGase"/>
    <property type="match status" value="1"/>
</dbReference>
<evidence type="ECO:0000313" key="1">
    <source>
        <dbReference type="EMBL" id="USQ94172.1"/>
    </source>
</evidence>
<name>A0ABY4ZMZ7_9CAUL</name>
<dbReference type="SUPFAM" id="SSF53187">
    <property type="entry name" value="Zn-dependent exopeptidases"/>
    <property type="match status" value="1"/>
</dbReference>
<proteinExistence type="predicted"/>